<comment type="caution">
    <text evidence="5">The sequence shown here is derived from an EMBL/GenBank/DDBJ whole genome shotgun (WGS) entry which is preliminary data.</text>
</comment>
<dbReference type="Pfam" id="PF01047">
    <property type="entry name" value="MarR"/>
    <property type="match status" value="1"/>
</dbReference>
<dbReference type="PANTHER" id="PTHR42756:SF1">
    <property type="entry name" value="TRANSCRIPTIONAL REPRESSOR OF EMRAB OPERON"/>
    <property type="match status" value="1"/>
</dbReference>
<dbReference type="Gene3D" id="1.10.10.10">
    <property type="entry name" value="Winged helix-like DNA-binding domain superfamily/Winged helix DNA-binding domain"/>
    <property type="match status" value="1"/>
</dbReference>
<keyword evidence="6" id="KW-1185">Reference proteome</keyword>
<keyword evidence="2" id="KW-0238">DNA-binding</keyword>
<evidence type="ECO:0000256" key="2">
    <source>
        <dbReference type="ARBA" id="ARBA00023125"/>
    </source>
</evidence>
<gene>
    <name evidence="5" type="ORF">E1757_12465</name>
</gene>
<dbReference type="PRINTS" id="PR00598">
    <property type="entry name" value="HTHMARR"/>
</dbReference>
<dbReference type="InterPro" id="IPR036388">
    <property type="entry name" value="WH-like_DNA-bd_sf"/>
</dbReference>
<dbReference type="RefSeq" id="WP_133228267.1">
    <property type="nucleotide sequence ID" value="NZ_SMRT01000004.1"/>
</dbReference>
<evidence type="ECO:0000313" key="5">
    <source>
        <dbReference type="EMBL" id="TDF98296.1"/>
    </source>
</evidence>
<accession>A0A4R5KRP4</accession>
<organism evidence="5 6">
    <name type="scientific">Paenibacillus piri</name>
    <dbReference type="NCBI Taxonomy" id="2547395"/>
    <lineage>
        <taxon>Bacteria</taxon>
        <taxon>Bacillati</taxon>
        <taxon>Bacillota</taxon>
        <taxon>Bacilli</taxon>
        <taxon>Bacillales</taxon>
        <taxon>Paenibacillaceae</taxon>
        <taxon>Paenibacillus</taxon>
    </lineage>
</organism>
<dbReference type="EMBL" id="SMRT01000004">
    <property type="protein sequence ID" value="TDF98296.1"/>
    <property type="molecule type" value="Genomic_DNA"/>
</dbReference>
<evidence type="ECO:0000256" key="1">
    <source>
        <dbReference type="ARBA" id="ARBA00023015"/>
    </source>
</evidence>
<dbReference type="GO" id="GO:0003700">
    <property type="term" value="F:DNA-binding transcription factor activity"/>
    <property type="evidence" value="ECO:0007669"/>
    <property type="project" value="InterPro"/>
</dbReference>
<protein>
    <submittedName>
        <fullName evidence="5">MarR family transcriptional regulator</fullName>
    </submittedName>
</protein>
<evidence type="ECO:0000259" key="4">
    <source>
        <dbReference type="PROSITE" id="PS50995"/>
    </source>
</evidence>
<dbReference type="PROSITE" id="PS50995">
    <property type="entry name" value="HTH_MARR_2"/>
    <property type="match status" value="1"/>
</dbReference>
<name>A0A4R5KRP4_9BACL</name>
<evidence type="ECO:0000256" key="3">
    <source>
        <dbReference type="ARBA" id="ARBA00023163"/>
    </source>
</evidence>
<dbReference type="Proteomes" id="UP000295636">
    <property type="component" value="Unassembled WGS sequence"/>
</dbReference>
<dbReference type="GO" id="GO:0003677">
    <property type="term" value="F:DNA binding"/>
    <property type="evidence" value="ECO:0007669"/>
    <property type="project" value="UniProtKB-KW"/>
</dbReference>
<evidence type="ECO:0000313" key="6">
    <source>
        <dbReference type="Proteomes" id="UP000295636"/>
    </source>
</evidence>
<dbReference type="InterPro" id="IPR036390">
    <property type="entry name" value="WH_DNA-bd_sf"/>
</dbReference>
<dbReference type="PANTHER" id="PTHR42756">
    <property type="entry name" value="TRANSCRIPTIONAL REGULATOR, MARR"/>
    <property type="match status" value="1"/>
</dbReference>
<keyword evidence="3" id="KW-0804">Transcription</keyword>
<sequence>MTIEESMTQIDELIRRAVRFKNQLIEQNCFSRQQMLLLITLLYKKKITVGELAEELGLSTSATTIAINRLVKSGHINRTRDETDRRVVWVELTDSAIETTIRLKETRDRVVLGMLQKLTPEEQKQFIALFRKMTADFVNKE</sequence>
<dbReference type="OrthoDB" id="3254893at2"/>
<proteinExistence type="predicted"/>
<reference evidence="5 6" key="1">
    <citation type="submission" date="2019-03" db="EMBL/GenBank/DDBJ databases">
        <title>This is whole genome sequence of Paenibacillus sp MS74 strain.</title>
        <authorList>
            <person name="Trinh H.N."/>
        </authorList>
    </citation>
    <scope>NUCLEOTIDE SEQUENCE [LARGE SCALE GENOMIC DNA]</scope>
    <source>
        <strain evidence="5 6">MS74</strain>
    </source>
</reference>
<dbReference type="SUPFAM" id="SSF46785">
    <property type="entry name" value="Winged helix' DNA-binding domain"/>
    <property type="match status" value="1"/>
</dbReference>
<dbReference type="InterPro" id="IPR000835">
    <property type="entry name" value="HTH_MarR-typ"/>
</dbReference>
<dbReference type="AlphaFoldDB" id="A0A4R5KRP4"/>
<dbReference type="SMART" id="SM00347">
    <property type="entry name" value="HTH_MARR"/>
    <property type="match status" value="1"/>
</dbReference>
<feature type="domain" description="HTH marR-type" evidence="4">
    <location>
        <begin position="7"/>
        <end position="135"/>
    </location>
</feature>
<keyword evidence="1" id="KW-0805">Transcription regulation</keyword>